<dbReference type="Gene3D" id="3.90.226.10">
    <property type="entry name" value="2-enoyl-CoA Hydratase, Chain A, domain 1"/>
    <property type="match status" value="1"/>
</dbReference>
<reference evidence="3 4" key="1">
    <citation type="submission" date="2020-03" db="EMBL/GenBank/DDBJ databases">
        <authorList>
            <person name="Wang L."/>
            <person name="He N."/>
            <person name="Li Y."/>
            <person name="Fang Y."/>
            <person name="Zhang F."/>
        </authorList>
    </citation>
    <scope>NUCLEOTIDE SEQUENCE [LARGE SCALE GENOMIC DNA]</scope>
    <source>
        <strain evidence="3 4">36D10-4-7</strain>
    </source>
</reference>
<accession>A0ABX1CVX7</accession>
<protein>
    <submittedName>
        <fullName evidence="3">Enoyl-CoA hydratase/isomerase family protein</fullName>
    </submittedName>
</protein>
<comment type="caution">
    <text evidence="3">The sequence shown here is derived from an EMBL/GenBank/DDBJ whole genome shotgun (WGS) entry which is preliminary data.</text>
</comment>
<organism evidence="3 4">
    <name type="scientific">Sphingomonas corticis</name>
    <dbReference type="NCBI Taxonomy" id="2722791"/>
    <lineage>
        <taxon>Bacteria</taxon>
        <taxon>Pseudomonadati</taxon>
        <taxon>Pseudomonadota</taxon>
        <taxon>Alphaproteobacteria</taxon>
        <taxon>Sphingomonadales</taxon>
        <taxon>Sphingomonadaceae</taxon>
        <taxon>Sphingomonas</taxon>
    </lineage>
</organism>
<comment type="similarity">
    <text evidence="1 2">Belongs to the enoyl-CoA hydratase/isomerase family.</text>
</comment>
<name>A0ABX1CVX7_9SPHN</name>
<dbReference type="SUPFAM" id="SSF52096">
    <property type="entry name" value="ClpP/crotonase"/>
    <property type="match status" value="1"/>
</dbReference>
<dbReference type="InterPro" id="IPR001753">
    <property type="entry name" value="Enoyl-CoA_hydra/iso"/>
</dbReference>
<dbReference type="PROSITE" id="PS00166">
    <property type="entry name" value="ENOYL_COA_HYDRATASE"/>
    <property type="match status" value="1"/>
</dbReference>
<dbReference type="PANTHER" id="PTHR11941:SF54">
    <property type="entry name" value="ENOYL-COA HYDRATASE, MITOCHONDRIAL"/>
    <property type="match status" value="1"/>
</dbReference>
<evidence type="ECO:0000256" key="2">
    <source>
        <dbReference type="RuleBase" id="RU003707"/>
    </source>
</evidence>
<keyword evidence="4" id="KW-1185">Reference proteome</keyword>
<evidence type="ECO:0000313" key="3">
    <source>
        <dbReference type="EMBL" id="NJR80072.1"/>
    </source>
</evidence>
<dbReference type="CDD" id="cd06558">
    <property type="entry name" value="crotonase-like"/>
    <property type="match status" value="1"/>
</dbReference>
<sequence length="254" mass="27320">MTSRIEVTNPSEGVRIVRVDAPPANRFNYALREELLKVLDEAERDEAVRAIVLTGTGEAFCAGDDLREAVTRGDQAVDGLKQFGRMLDLIEQGRVPVIAAVNGHAVGGGFELALACDIRIGSTSANFIAAGVNVGLMASVYRLPRLIGISRAKAILLTGLPVRAEQALSHGIITELHAPAELMPAALKLAERIASRAPLSVEATKRQVDRVYGMERAEAMRAAVGELATLTKTRDHFEAVDAFVNKRQPVFARS</sequence>
<dbReference type="InterPro" id="IPR018376">
    <property type="entry name" value="Enoyl-CoA_hyd/isom_CS"/>
</dbReference>
<evidence type="ECO:0000313" key="4">
    <source>
        <dbReference type="Proteomes" id="UP000732399"/>
    </source>
</evidence>
<dbReference type="EMBL" id="JAAVJH010000012">
    <property type="protein sequence ID" value="NJR80072.1"/>
    <property type="molecule type" value="Genomic_DNA"/>
</dbReference>
<gene>
    <name evidence="3" type="ORF">HBH26_15930</name>
</gene>
<evidence type="ECO:0000256" key="1">
    <source>
        <dbReference type="ARBA" id="ARBA00005254"/>
    </source>
</evidence>
<dbReference type="PANTHER" id="PTHR11941">
    <property type="entry name" value="ENOYL-COA HYDRATASE-RELATED"/>
    <property type="match status" value="1"/>
</dbReference>
<proteinExistence type="inferred from homology"/>
<dbReference type="InterPro" id="IPR029045">
    <property type="entry name" value="ClpP/crotonase-like_dom_sf"/>
</dbReference>
<dbReference type="Proteomes" id="UP000732399">
    <property type="component" value="Unassembled WGS sequence"/>
</dbReference>
<dbReference type="Pfam" id="PF00378">
    <property type="entry name" value="ECH_1"/>
    <property type="match status" value="1"/>
</dbReference>